<dbReference type="EMBL" id="JAHIBW010000125">
    <property type="protein sequence ID" value="KAG7294846.1"/>
    <property type="molecule type" value="Genomic_DNA"/>
</dbReference>
<keyword evidence="3" id="KW-1185">Reference proteome</keyword>
<evidence type="ECO:0000313" key="2">
    <source>
        <dbReference type="EMBL" id="KAG7294846.1"/>
    </source>
</evidence>
<protein>
    <submittedName>
        <fullName evidence="1">Uncharacterized protein</fullName>
    </submittedName>
</protein>
<proteinExistence type="predicted"/>
<evidence type="ECO:0000313" key="3">
    <source>
        <dbReference type="Proteomes" id="UP000823941"/>
    </source>
</evidence>
<sequence length="99" mass="9830">SQLASYGVYCSAWPDAWPTAVTGAGAARAAGAGVEAAAAGVAAGAAGARREAAARRQALRLLAGQLATPVRFTAGPFADLTLANFINVRSTLPTNTSLS</sequence>
<name>A0ABQ7PPK4_PLUXY</name>
<reference evidence="1 3" key="1">
    <citation type="submission" date="2021-06" db="EMBL/GenBank/DDBJ databases">
        <title>A haploid diamondback moth (Plutella xylostella L.) genome assembly resolves 31 chromosomes and identifies a diamide resistance mutation.</title>
        <authorList>
            <person name="Ward C.M."/>
            <person name="Perry K.D."/>
            <person name="Baker G."/>
            <person name="Powis K."/>
            <person name="Heckel D.G."/>
            <person name="Baxter S.W."/>
        </authorList>
    </citation>
    <scope>NUCLEOTIDE SEQUENCE [LARGE SCALE GENOMIC DNA]</scope>
    <source>
        <strain evidence="1 3">LV</strain>
        <tissue evidence="1">Single pupa</tissue>
    </source>
</reference>
<feature type="non-terminal residue" evidence="1">
    <location>
        <position position="1"/>
    </location>
</feature>
<accession>A0ABQ7PPK4</accession>
<comment type="caution">
    <text evidence="1">The sequence shown here is derived from an EMBL/GenBank/DDBJ whole genome shotgun (WGS) entry which is preliminary data.</text>
</comment>
<dbReference type="EMBL" id="JAHIBW010000125">
    <property type="protein sequence ID" value="KAG7294845.1"/>
    <property type="molecule type" value="Genomic_DNA"/>
</dbReference>
<evidence type="ECO:0000313" key="1">
    <source>
        <dbReference type="EMBL" id="KAG7294845.1"/>
    </source>
</evidence>
<organism evidence="1 3">
    <name type="scientific">Plutella xylostella</name>
    <name type="common">Diamondback moth</name>
    <name type="synonym">Plutella maculipennis</name>
    <dbReference type="NCBI Taxonomy" id="51655"/>
    <lineage>
        <taxon>Eukaryota</taxon>
        <taxon>Metazoa</taxon>
        <taxon>Ecdysozoa</taxon>
        <taxon>Arthropoda</taxon>
        <taxon>Hexapoda</taxon>
        <taxon>Insecta</taxon>
        <taxon>Pterygota</taxon>
        <taxon>Neoptera</taxon>
        <taxon>Endopterygota</taxon>
        <taxon>Lepidoptera</taxon>
        <taxon>Glossata</taxon>
        <taxon>Ditrysia</taxon>
        <taxon>Yponomeutoidea</taxon>
        <taxon>Plutellidae</taxon>
        <taxon>Plutella</taxon>
    </lineage>
</organism>
<dbReference type="Proteomes" id="UP000823941">
    <property type="component" value="Unassembled WGS sequence"/>
</dbReference>
<gene>
    <name evidence="1" type="ORF">JYU34_022780</name>
    <name evidence="2" type="ORF">JYU34_022781</name>
</gene>